<dbReference type="EMBL" id="LT981265">
    <property type="protein sequence ID" value="SPC33967.1"/>
    <property type="molecule type" value="Genomic_DNA"/>
</dbReference>
<dbReference type="Proteomes" id="UP000236248">
    <property type="component" value="Chromosome NCAV"/>
</dbReference>
<proteinExistence type="predicted"/>
<feature type="domain" description="ChsH2 rubredoxin-like zinc ribbon" evidence="1">
    <location>
        <begin position="6"/>
        <end position="41"/>
    </location>
</feature>
<dbReference type="GeneID" id="41594848"/>
<sequence length="126" mass="13992">MERFLDALSRGVFAIARCRSCSLTIWPPNPLCRRCLSSDVEWVEMNPSINEIKGRAIVVADSHLRDARFALIELENGIRLLGRIIDEDGYSVGVGSQVMMVGCGVDDEGSKPYYLFKSLSAYTSNT</sequence>
<dbReference type="Gene3D" id="6.10.30.10">
    <property type="match status" value="1"/>
</dbReference>
<dbReference type="SUPFAM" id="SSF50249">
    <property type="entry name" value="Nucleic acid-binding proteins"/>
    <property type="match status" value="1"/>
</dbReference>
<dbReference type="InterPro" id="IPR022002">
    <property type="entry name" value="ChsH2_Znr"/>
</dbReference>
<reference evidence="3" key="1">
    <citation type="submission" date="2018-01" db="EMBL/GenBank/DDBJ databases">
        <authorList>
            <person name="Kerou L M."/>
        </authorList>
    </citation>
    <scope>NUCLEOTIDE SEQUENCE [LARGE SCALE GENOMIC DNA]</scope>
    <source>
        <strain evidence="3">SCU2</strain>
    </source>
</reference>
<evidence type="ECO:0000313" key="2">
    <source>
        <dbReference type="EMBL" id="SPC33967.1"/>
    </source>
</evidence>
<dbReference type="InterPro" id="IPR052513">
    <property type="entry name" value="Thioester_dehydratase-like"/>
</dbReference>
<dbReference type="PANTHER" id="PTHR34075:SF5">
    <property type="entry name" value="BLR3430 PROTEIN"/>
    <property type="match status" value="1"/>
</dbReference>
<organism evidence="2 3">
    <name type="scientific">Candidatus Nitrosocaldus cavascurensis</name>
    <dbReference type="NCBI Taxonomy" id="2058097"/>
    <lineage>
        <taxon>Archaea</taxon>
        <taxon>Nitrososphaerota</taxon>
        <taxon>Nitrososphaeria</taxon>
        <taxon>Candidatus Nitrosocaldales</taxon>
        <taxon>Candidatus Nitrosocaldaceae</taxon>
        <taxon>Candidatus Nitrosocaldus</taxon>
    </lineage>
</organism>
<dbReference type="InterPro" id="IPR012340">
    <property type="entry name" value="NA-bd_OB-fold"/>
</dbReference>
<evidence type="ECO:0000313" key="3">
    <source>
        <dbReference type="Proteomes" id="UP000236248"/>
    </source>
</evidence>
<dbReference type="KEGG" id="ncv:NCAV_0786"/>
<dbReference type="Pfam" id="PF12172">
    <property type="entry name" value="zf-ChsH2"/>
    <property type="match status" value="1"/>
</dbReference>
<dbReference type="PANTHER" id="PTHR34075">
    <property type="entry name" value="BLR3430 PROTEIN"/>
    <property type="match status" value="1"/>
</dbReference>
<dbReference type="RefSeq" id="WP_103287270.1">
    <property type="nucleotide sequence ID" value="NZ_LT981265.1"/>
</dbReference>
<evidence type="ECO:0000259" key="1">
    <source>
        <dbReference type="Pfam" id="PF12172"/>
    </source>
</evidence>
<dbReference type="AlphaFoldDB" id="A0A2K5AQS5"/>
<accession>A0A2K5AQS5</accession>
<gene>
    <name evidence="2" type="ORF">NCAV_0786</name>
</gene>
<protein>
    <recommendedName>
        <fullName evidence="1">ChsH2 rubredoxin-like zinc ribbon domain-containing protein</fullName>
    </recommendedName>
</protein>
<keyword evidence="3" id="KW-1185">Reference proteome</keyword>
<name>A0A2K5AQS5_9ARCH</name>